<dbReference type="GO" id="GO:0033588">
    <property type="term" value="C:elongator holoenzyme complex"/>
    <property type="evidence" value="ECO:0007669"/>
    <property type="project" value="InterPro"/>
</dbReference>
<evidence type="ECO:0000256" key="7">
    <source>
        <dbReference type="ARBA" id="ARBA00022694"/>
    </source>
</evidence>
<dbReference type="Proteomes" id="UP000077266">
    <property type="component" value="Unassembled WGS sequence"/>
</dbReference>
<dbReference type="PANTHER" id="PTHR12896:SF1">
    <property type="entry name" value="ELONGATOR COMPLEX PROTEIN 4"/>
    <property type="match status" value="1"/>
</dbReference>
<organism evidence="10 11">
    <name type="scientific">Exidia glandulosa HHB12029</name>
    <dbReference type="NCBI Taxonomy" id="1314781"/>
    <lineage>
        <taxon>Eukaryota</taxon>
        <taxon>Fungi</taxon>
        <taxon>Dikarya</taxon>
        <taxon>Basidiomycota</taxon>
        <taxon>Agaricomycotina</taxon>
        <taxon>Agaricomycetes</taxon>
        <taxon>Auriculariales</taxon>
        <taxon>Exidiaceae</taxon>
        <taxon>Exidia</taxon>
    </lineage>
</organism>
<evidence type="ECO:0000313" key="10">
    <source>
        <dbReference type="EMBL" id="KZV94097.1"/>
    </source>
</evidence>
<evidence type="ECO:0000313" key="11">
    <source>
        <dbReference type="Proteomes" id="UP000077266"/>
    </source>
</evidence>
<evidence type="ECO:0000256" key="2">
    <source>
        <dbReference type="ARBA" id="ARBA00004496"/>
    </source>
</evidence>
<gene>
    <name evidence="10" type="ORF">EXIGLDRAFT_525604</name>
</gene>
<comment type="pathway">
    <text evidence="3">tRNA modification; 5-methoxycarbonylmethyl-2-thiouridine-tRNA biosynthesis.</text>
</comment>
<evidence type="ECO:0000256" key="8">
    <source>
        <dbReference type="ARBA" id="ARBA00023242"/>
    </source>
</evidence>
<dbReference type="Pfam" id="PF05625">
    <property type="entry name" value="PAXNEB"/>
    <property type="match status" value="1"/>
</dbReference>
<evidence type="ECO:0000256" key="3">
    <source>
        <dbReference type="ARBA" id="ARBA00005043"/>
    </source>
</evidence>
<keyword evidence="11" id="KW-1185">Reference proteome</keyword>
<dbReference type="STRING" id="1314781.A0A165IZE9"/>
<dbReference type="GO" id="GO:0002098">
    <property type="term" value="P:tRNA wobble uridine modification"/>
    <property type="evidence" value="ECO:0007669"/>
    <property type="project" value="InterPro"/>
</dbReference>
<accession>A0A165IZE9</accession>
<dbReference type="AlphaFoldDB" id="A0A165IZE9"/>
<evidence type="ECO:0000256" key="6">
    <source>
        <dbReference type="ARBA" id="ARBA00022490"/>
    </source>
</evidence>
<reference evidence="10 11" key="1">
    <citation type="journal article" date="2016" name="Mol. Biol. Evol.">
        <title>Comparative Genomics of Early-Diverging Mushroom-Forming Fungi Provides Insights into the Origins of Lignocellulose Decay Capabilities.</title>
        <authorList>
            <person name="Nagy L.G."/>
            <person name="Riley R."/>
            <person name="Tritt A."/>
            <person name="Adam C."/>
            <person name="Daum C."/>
            <person name="Floudas D."/>
            <person name="Sun H."/>
            <person name="Yadav J.S."/>
            <person name="Pangilinan J."/>
            <person name="Larsson K.H."/>
            <person name="Matsuura K."/>
            <person name="Barry K."/>
            <person name="Labutti K."/>
            <person name="Kuo R."/>
            <person name="Ohm R.A."/>
            <person name="Bhattacharya S.S."/>
            <person name="Shirouzu T."/>
            <person name="Yoshinaga Y."/>
            <person name="Martin F.M."/>
            <person name="Grigoriev I.V."/>
            <person name="Hibbett D.S."/>
        </authorList>
    </citation>
    <scope>NUCLEOTIDE SEQUENCE [LARGE SCALE GENOMIC DNA]</scope>
    <source>
        <strain evidence="10 11">HHB12029</strain>
    </source>
</reference>
<dbReference type="InterPro" id="IPR008728">
    <property type="entry name" value="Elongator_complex_protein_4"/>
</dbReference>
<dbReference type="GO" id="GO:0008023">
    <property type="term" value="C:transcription elongation factor complex"/>
    <property type="evidence" value="ECO:0007669"/>
    <property type="project" value="TreeGrafter"/>
</dbReference>
<keyword evidence="8" id="KW-0539">Nucleus</keyword>
<dbReference type="UniPathway" id="UPA00988"/>
<dbReference type="PANTHER" id="PTHR12896">
    <property type="entry name" value="PAX6 NEIGHBOR PROTEIN PAXNEB"/>
    <property type="match status" value="1"/>
</dbReference>
<comment type="subcellular location">
    <subcellularLocation>
        <location evidence="2">Cytoplasm</location>
    </subcellularLocation>
    <subcellularLocation>
        <location evidence="1">Nucleus</location>
    </subcellularLocation>
</comment>
<evidence type="ECO:0000256" key="1">
    <source>
        <dbReference type="ARBA" id="ARBA00004123"/>
    </source>
</evidence>
<dbReference type="OrthoDB" id="289162at2759"/>
<evidence type="ECO:0000256" key="9">
    <source>
        <dbReference type="SAM" id="MobiDB-lite"/>
    </source>
</evidence>
<protein>
    <recommendedName>
        <fullName evidence="5">Elongator complex protein 4</fullName>
    </recommendedName>
</protein>
<keyword evidence="7" id="KW-0819">tRNA processing</keyword>
<evidence type="ECO:0000256" key="5">
    <source>
        <dbReference type="ARBA" id="ARBA00020265"/>
    </source>
</evidence>
<dbReference type="Gene3D" id="3.40.50.300">
    <property type="entry name" value="P-loop containing nucleotide triphosphate hydrolases"/>
    <property type="match status" value="1"/>
</dbReference>
<name>A0A165IZE9_EXIGL</name>
<dbReference type="InterPro" id="IPR027417">
    <property type="entry name" value="P-loop_NTPase"/>
</dbReference>
<dbReference type="EMBL" id="KV425978">
    <property type="protein sequence ID" value="KZV94097.1"/>
    <property type="molecule type" value="Genomic_DNA"/>
</dbReference>
<feature type="region of interest" description="Disordered" evidence="9">
    <location>
        <begin position="1"/>
        <end position="23"/>
    </location>
</feature>
<comment type="similarity">
    <text evidence="4">Belongs to the ELP4 family.</text>
</comment>
<evidence type="ECO:0000256" key="4">
    <source>
        <dbReference type="ARBA" id="ARBA00007573"/>
    </source>
</evidence>
<dbReference type="InParanoid" id="A0A165IZE9"/>
<proteinExistence type="inferred from homology"/>
<sequence>MSFKRRTPAGTKPPASSPSITFSTGIPSLDDVLGAGGMPSGTVLIALTPDRHSSYGDLLQKYNIAQGLHSGHGVCVFGDRELVDACMWVPQSVLLHDETQDKDQDKMTIAWRYENVKQFQTTVDANL</sequence>
<keyword evidence="6" id="KW-0963">Cytoplasm</keyword>
<dbReference type="GO" id="GO:0005737">
    <property type="term" value="C:cytoplasm"/>
    <property type="evidence" value="ECO:0007669"/>
    <property type="project" value="UniProtKB-SubCell"/>
</dbReference>